<dbReference type="GO" id="GO:0005886">
    <property type="term" value="C:plasma membrane"/>
    <property type="evidence" value="ECO:0007669"/>
    <property type="project" value="UniProtKB-SubCell"/>
</dbReference>
<keyword evidence="14" id="KW-1185">Reference proteome</keyword>
<evidence type="ECO:0000313" key="13">
    <source>
        <dbReference type="EMBL" id="MBB6334165.1"/>
    </source>
</evidence>
<dbReference type="Proteomes" id="UP000617426">
    <property type="component" value="Unassembled WGS sequence"/>
</dbReference>
<dbReference type="GO" id="GO:0015095">
    <property type="term" value="F:magnesium ion transmembrane transporter activity"/>
    <property type="evidence" value="ECO:0007669"/>
    <property type="project" value="TreeGrafter"/>
</dbReference>
<comment type="function">
    <text evidence="11">Mediates influx of magnesium ions. Alternates between open and closed states. Activated by low cytoplasmic Mg(2+) levels. Inactive when cytoplasmic Mg(2+) levels are high.</text>
</comment>
<keyword evidence="5 12" id="KW-0812">Transmembrane</keyword>
<evidence type="ECO:0000256" key="9">
    <source>
        <dbReference type="ARBA" id="ARBA00023136"/>
    </source>
</evidence>
<feature type="transmembrane region" description="Helical" evidence="12">
    <location>
        <begin position="279"/>
        <end position="299"/>
    </location>
</feature>
<dbReference type="EMBL" id="JACHMK010000001">
    <property type="protein sequence ID" value="MBB6334165.1"/>
    <property type="molecule type" value="Genomic_DNA"/>
</dbReference>
<keyword evidence="9 12" id="KW-0472">Membrane</keyword>
<sequence>MHYLIRERLEACEIDEIPGSGSPFVAVLTPQEWAAGQDAYDMGIEFDPDITAALDTQASANYDAITGTIFIPDRADPDLPETRFAFALDEKGVVFIDADRNAAALVTAIAQTKRWRKPGLERFLADFLSQIIKGDPQVLREYERELDAMEAAIMEDRAGDAPQRINHMRSELRDLDDHYDHLMDLITLFEENENGFFAEEDIRYFRTVYSRLDKLRDQSSSLRDQALQMRDLYKMHLDIEQNHIMTVLTVVTVIFAPLTLIAGWYGMNFADMPELSSAWGYPAVIALSALVAVGSLFYFKKRKWL</sequence>
<evidence type="ECO:0000256" key="4">
    <source>
        <dbReference type="ARBA" id="ARBA00022475"/>
    </source>
</evidence>
<reference evidence="13" key="1">
    <citation type="submission" date="2020-08" db="EMBL/GenBank/DDBJ databases">
        <title>Sequencing the genomes of 1000 actinobacteria strains.</title>
        <authorList>
            <person name="Klenk H.-P."/>
        </authorList>
    </citation>
    <scope>NUCLEOTIDE SEQUENCE</scope>
    <source>
        <strain evidence="13">DSM 10695</strain>
    </source>
</reference>
<evidence type="ECO:0000256" key="7">
    <source>
        <dbReference type="ARBA" id="ARBA00022989"/>
    </source>
</evidence>
<dbReference type="Gene3D" id="1.20.58.340">
    <property type="entry name" value="Magnesium transport protein CorA, transmembrane region"/>
    <property type="match status" value="2"/>
</dbReference>
<comment type="catalytic activity">
    <reaction evidence="10">
        <text>Mg(2+)(in) = Mg(2+)(out)</text>
        <dbReference type="Rhea" id="RHEA:29827"/>
        <dbReference type="ChEBI" id="CHEBI:18420"/>
    </reaction>
</comment>
<dbReference type="AlphaFoldDB" id="A0A923E4T3"/>
<protein>
    <submittedName>
        <fullName evidence="13">Magnesium transporter</fullName>
    </submittedName>
</protein>
<evidence type="ECO:0000256" key="8">
    <source>
        <dbReference type="ARBA" id="ARBA00023065"/>
    </source>
</evidence>
<name>A0A923E4T3_9ACTO</name>
<dbReference type="FunFam" id="1.20.58.340:FF:000004">
    <property type="entry name" value="Magnesium transport protein CorA"/>
    <property type="match status" value="1"/>
</dbReference>
<keyword evidence="4" id="KW-1003">Cell membrane</keyword>
<evidence type="ECO:0000256" key="10">
    <source>
        <dbReference type="ARBA" id="ARBA00034269"/>
    </source>
</evidence>
<dbReference type="GO" id="GO:0000287">
    <property type="term" value="F:magnesium ion binding"/>
    <property type="evidence" value="ECO:0007669"/>
    <property type="project" value="TreeGrafter"/>
</dbReference>
<keyword evidence="3" id="KW-0813">Transport</keyword>
<dbReference type="InterPro" id="IPR045861">
    <property type="entry name" value="CorA_cytoplasmic_dom"/>
</dbReference>
<dbReference type="Pfam" id="PF01544">
    <property type="entry name" value="CorA"/>
    <property type="match status" value="1"/>
</dbReference>
<evidence type="ECO:0000256" key="2">
    <source>
        <dbReference type="ARBA" id="ARBA00009765"/>
    </source>
</evidence>
<evidence type="ECO:0000256" key="3">
    <source>
        <dbReference type="ARBA" id="ARBA00022448"/>
    </source>
</evidence>
<comment type="caution">
    <text evidence="13">The sequence shown here is derived from an EMBL/GenBank/DDBJ whole genome shotgun (WGS) entry which is preliminary data.</text>
</comment>
<dbReference type="GO" id="GO:0050897">
    <property type="term" value="F:cobalt ion binding"/>
    <property type="evidence" value="ECO:0007669"/>
    <property type="project" value="TreeGrafter"/>
</dbReference>
<feature type="transmembrane region" description="Helical" evidence="12">
    <location>
        <begin position="244"/>
        <end position="267"/>
    </location>
</feature>
<dbReference type="RefSeq" id="WP_184451960.1">
    <property type="nucleotide sequence ID" value="NZ_JACHMK010000001.1"/>
</dbReference>
<dbReference type="SUPFAM" id="SSF144083">
    <property type="entry name" value="Magnesium transport protein CorA, transmembrane region"/>
    <property type="match status" value="1"/>
</dbReference>
<keyword evidence="8" id="KW-0406">Ion transport</keyword>
<dbReference type="InterPro" id="IPR002523">
    <property type="entry name" value="MgTranspt_CorA/ZnTranspt_ZntB"/>
</dbReference>
<evidence type="ECO:0000256" key="1">
    <source>
        <dbReference type="ARBA" id="ARBA00004651"/>
    </source>
</evidence>
<gene>
    <name evidence="13" type="ORF">HD592_000730</name>
</gene>
<dbReference type="CDD" id="cd12826">
    <property type="entry name" value="EcCorA_ZntB-like_u1"/>
    <property type="match status" value="1"/>
</dbReference>
<accession>A0A923E4T3</accession>
<dbReference type="SUPFAM" id="SSF143865">
    <property type="entry name" value="CorA soluble domain-like"/>
    <property type="match status" value="1"/>
</dbReference>
<proteinExistence type="inferred from homology"/>
<dbReference type="PANTHER" id="PTHR46494:SF1">
    <property type="entry name" value="CORA FAMILY METAL ION TRANSPORTER (EUROFUNG)"/>
    <property type="match status" value="1"/>
</dbReference>
<comment type="similarity">
    <text evidence="2">Belongs to the CorA metal ion transporter (MIT) (TC 1.A.35) family.</text>
</comment>
<evidence type="ECO:0000256" key="6">
    <source>
        <dbReference type="ARBA" id="ARBA00022842"/>
    </source>
</evidence>
<evidence type="ECO:0000313" key="14">
    <source>
        <dbReference type="Proteomes" id="UP000617426"/>
    </source>
</evidence>
<evidence type="ECO:0000256" key="12">
    <source>
        <dbReference type="SAM" id="Phobius"/>
    </source>
</evidence>
<dbReference type="PANTHER" id="PTHR46494">
    <property type="entry name" value="CORA FAMILY METAL ION TRANSPORTER (EUROFUNG)"/>
    <property type="match status" value="1"/>
</dbReference>
<dbReference type="InterPro" id="IPR045863">
    <property type="entry name" value="CorA_TM1_TM2"/>
</dbReference>
<organism evidence="13 14">
    <name type="scientific">Schaalia hyovaginalis</name>
    <dbReference type="NCBI Taxonomy" id="29316"/>
    <lineage>
        <taxon>Bacteria</taxon>
        <taxon>Bacillati</taxon>
        <taxon>Actinomycetota</taxon>
        <taxon>Actinomycetes</taxon>
        <taxon>Actinomycetales</taxon>
        <taxon>Actinomycetaceae</taxon>
        <taxon>Schaalia</taxon>
    </lineage>
</organism>
<evidence type="ECO:0000256" key="5">
    <source>
        <dbReference type="ARBA" id="ARBA00022692"/>
    </source>
</evidence>
<evidence type="ECO:0000256" key="11">
    <source>
        <dbReference type="ARBA" id="ARBA00045497"/>
    </source>
</evidence>
<keyword evidence="6" id="KW-0460">Magnesium</keyword>
<dbReference type="GO" id="GO:0015087">
    <property type="term" value="F:cobalt ion transmembrane transporter activity"/>
    <property type="evidence" value="ECO:0007669"/>
    <property type="project" value="TreeGrafter"/>
</dbReference>
<keyword evidence="7 12" id="KW-1133">Transmembrane helix</keyword>
<comment type="subcellular location">
    <subcellularLocation>
        <location evidence="1">Cell membrane</location>
        <topology evidence="1">Multi-pass membrane protein</topology>
    </subcellularLocation>
</comment>